<evidence type="ECO:0000256" key="2">
    <source>
        <dbReference type="ARBA" id="ARBA00022801"/>
    </source>
</evidence>
<dbReference type="GO" id="GO:0016787">
    <property type="term" value="F:hydrolase activity"/>
    <property type="evidence" value="ECO:0007669"/>
    <property type="project" value="UniProtKB-KW"/>
</dbReference>
<evidence type="ECO:0000313" key="5">
    <source>
        <dbReference type="Proteomes" id="UP000013827"/>
    </source>
</evidence>
<dbReference type="GeneID" id="17253484"/>
<dbReference type="RefSeq" id="XP_005759546.1">
    <property type="nucleotide sequence ID" value="XM_005759489.1"/>
</dbReference>
<dbReference type="PROSITE" id="PS51462">
    <property type="entry name" value="NUDIX"/>
    <property type="match status" value="1"/>
</dbReference>
<dbReference type="Proteomes" id="UP000013827">
    <property type="component" value="Unassembled WGS sequence"/>
</dbReference>
<reference evidence="5" key="1">
    <citation type="journal article" date="2013" name="Nature">
        <title>Pan genome of the phytoplankton Emiliania underpins its global distribution.</title>
        <authorList>
            <person name="Read B.A."/>
            <person name="Kegel J."/>
            <person name="Klute M.J."/>
            <person name="Kuo A."/>
            <person name="Lefebvre S.C."/>
            <person name="Maumus F."/>
            <person name="Mayer C."/>
            <person name="Miller J."/>
            <person name="Monier A."/>
            <person name="Salamov A."/>
            <person name="Young J."/>
            <person name="Aguilar M."/>
            <person name="Claverie J.M."/>
            <person name="Frickenhaus S."/>
            <person name="Gonzalez K."/>
            <person name="Herman E.K."/>
            <person name="Lin Y.C."/>
            <person name="Napier J."/>
            <person name="Ogata H."/>
            <person name="Sarno A.F."/>
            <person name="Shmutz J."/>
            <person name="Schroeder D."/>
            <person name="de Vargas C."/>
            <person name="Verret F."/>
            <person name="von Dassow P."/>
            <person name="Valentin K."/>
            <person name="Van de Peer Y."/>
            <person name="Wheeler G."/>
            <person name="Dacks J.B."/>
            <person name="Delwiche C.F."/>
            <person name="Dyhrman S.T."/>
            <person name="Glockner G."/>
            <person name="John U."/>
            <person name="Richards T."/>
            <person name="Worden A.Z."/>
            <person name="Zhang X."/>
            <person name="Grigoriev I.V."/>
            <person name="Allen A.E."/>
            <person name="Bidle K."/>
            <person name="Borodovsky M."/>
            <person name="Bowler C."/>
            <person name="Brownlee C."/>
            <person name="Cock J.M."/>
            <person name="Elias M."/>
            <person name="Gladyshev V.N."/>
            <person name="Groth M."/>
            <person name="Guda C."/>
            <person name="Hadaegh A."/>
            <person name="Iglesias-Rodriguez M.D."/>
            <person name="Jenkins J."/>
            <person name="Jones B.M."/>
            <person name="Lawson T."/>
            <person name="Leese F."/>
            <person name="Lindquist E."/>
            <person name="Lobanov A."/>
            <person name="Lomsadze A."/>
            <person name="Malik S.B."/>
            <person name="Marsh M.E."/>
            <person name="Mackinder L."/>
            <person name="Mock T."/>
            <person name="Mueller-Roeber B."/>
            <person name="Pagarete A."/>
            <person name="Parker M."/>
            <person name="Probert I."/>
            <person name="Quesneville H."/>
            <person name="Raines C."/>
            <person name="Rensing S.A."/>
            <person name="Riano-Pachon D.M."/>
            <person name="Richier S."/>
            <person name="Rokitta S."/>
            <person name="Shiraiwa Y."/>
            <person name="Soanes D.M."/>
            <person name="van der Giezen M."/>
            <person name="Wahlund T.M."/>
            <person name="Williams B."/>
            <person name="Wilson W."/>
            <person name="Wolfe G."/>
            <person name="Wurch L.L."/>
        </authorList>
    </citation>
    <scope>NUCLEOTIDE SEQUENCE</scope>
</reference>
<reference evidence="4" key="2">
    <citation type="submission" date="2024-10" db="UniProtKB">
        <authorList>
            <consortium name="EnsemblProtists"/>
        </authorList>
    </citation>
    <scope>IDENTIFICATION</scope>
</reference>
<organism evidence="4 5">
    <name type="scientific">Emiliania huxleyi (strain CCMP1516)</name>
    <dbReference type="NCBI Taxonomy" id="280463"/>
    <lineage>
        <taxon>Eukaryota</taxon>
        <taxon>Haptista</taxon>
        <taxon>Haptophyta</taxon>
        <taxon>Prymnesiophyceae</taxon>
        <taxon>Isochrysidales</taxon>
        <taxon>Noelaerhabdaceae</taxon>
        <taxon>Emiliania</taxon>
    </lineage>
</organism>
<dbReference type="KEGG" id="ehx:EMIHUDRAFT_198467"/>
<dbReference type="HOGENOM" id="CLU_092630_0_0_1"/>
<dbReference type="EnsemblProtists" id="EOD07117">
    <property type="protein sequence ID" value="EOD07117"/>
    <property type="gene ID" value="EMIHUDRAFT_448490"/>
</dbReference>
<dbReference type="GeneID" id="17253365"/>
<dbReference type="PANTHER" id="PTHR43046:SF13">
    <property type="entry name" value="NUDIX HYDROLASE DOMAIN-CONTAINING PROTEIN"/>
    <property type="match status" value="1"/>
</dbReference>
<dbReference type="RefSeq" id="XP_005759585.1">
    <property type="nucleotide sequence ID" value="XM_005759528.1"/>
</dbReference>
<accession>A0A0D3I7C1</accession>
<name>A0A0D3I7C1_EMIH1</name>
<dbReference type="InterPro" id="IPR000086">
    <property type="entry name" value="NUDIX_hydrolase_dom"/>
</dbReference>
<dbReference type="EnsemblProtists" id="EOD07156">
    <property type="protein sequence ID" value="EOD07156"/>
    <property type="gene ID" value="EMIHUDRAFT_198467"/>
</dbReference>
<keyword evidence="2" id="KW-0378">Hydrolase</keyword>
<evidence type="ECO:0000259" key="3">
    <source>
        <dbReference type="PROSITE" id="PS51462"/>
    </source>
</evidence>
<dbReference type="PaxDb" id="2903-EOD07117"/>
<dbReference type="Pfam" id="PF00293">
    <property type="entry name" value="NUDIX"/>
    <property type="match status" value="1"/>
</dbReference>
<proteinExistence type="predicted"/>
<dbReference type="PANTHER" id="PTHR43046">
    <property type="entry name" value="GDP-MANNOSE MANNOSYL HYDROLASE"/>
    <property type="match status" value="1"/>
</dbReference>
<feature type="domain" description="Nudix hydrolase" evidence="3">
    <location>
        <begin position="30"/>
        <end position="172"/>
    </location>
</feature>
<keyword evidence="5" id="KW-1185">Reference proteome</keyword>
<dbReference type="SUPFAM" id="SSF55811">
    <property type="entry name" value="Nudix"/>
    <property type="match status" value="1"/>
</dbReference>
<evidence type="ECO:0000256" key="1">
    <source>
        <dbReference type="ARBA" id="ARBA00001946"/>
    </source>
</evidence>
<sequence length="236" mass="25667">MQRTPQFITGEFTPRHCFLPDDEYGRCLDTVVKACSDVLVTDASGSKVFLGQRKVEPQPDWWYIGGRSKPGETPEAAAARNVRRELKLDLPLERFEVVANYSFVWQFRQQPPAGNGTADISTVHRLALGDAEVAGAVFDEKEYAATKWWPAEDVLSGDFHPALKQAIRDVRAADAFKRLRELVVAGGADADVATAARLLVETAGARDAAVDALGGADGAPVAVSFANGRYTYRRAA</sequence>
<dbReference type="AlphaFoldDB" id="A0A0D3I7C1"/>
<evidence type="ECO:0000313" key="4">
    <source>
        <dbReference type="EnsemblProtists" id="EOD07156"/>
    </source>
</evidence>
<dbReference type="InterPro" id="IPR015797">
    <property type="entry name" value="NUDIX_hydrolase-like_dom_sf"/>
</dbReference>
<dbReference type="KEGG" id="ehx:EMIHUDRAFT_448490"/>
<comment type="cofactor">
    <cofactor evidence="1">
        <name>Mg(2+)</name>
        <dbReference type="ChEBI" id="CHEBI:18420"/>
    </cofactor>
</comment>
<protein>
    <recommendedName>
        <fullName evidence="3">Nudix hydrolase domain-containing protein</fullName>
    </recommendedName>
</protein>
<dbReference type="Gene3D" id="3.90.79.10">
    <property type="entry name" value="Nucleoside Triphosphate Pyrophosphohydrolase"/>
    <property type="match status" value="1"/>
</dbReference>